<sequence length="150" mass="17558">MNIRENAVEYIRLNPGCTSTQIANGAGIPKRMVQPLMTELYTQEVVLRYALKSHPFFYRLPDESDKRRLNDAYEAHREKAEELEKKHLWNRAAREWLLAMDETRDEEAREKAIRRREYCISHGKKGGVAETSAINVFCTRYRAVGELNAW</sequence>
<dbReference type="Pfam" id="PF06069">
    <property type="entry name" value="PerC"/>
    <property type="match status" value="1"/>
</dbReference>
<evidence type="ECO:0000313" key="2">
    <source>
        <dbReference type="Proteomes" id="UP001058553"/>
    </source>
</evidence>
<accession>A0ABY5X3K7</accession>
<evidence type="ECO:0000313" key="1">
    <source>
        <dbReference type="EMBL" id="UWS31965.1"/>
    </source>
</evidence>
<dbReference type="RefSeq" id="WP_259816382.1">
    <property type="nucleotide sequence ID" value="NZ_CP103445.1"/>
</dbReference>
<dbReference type="InterPro" id="IPR024684">
    <property type="entry name" value="Tscrpt_act_PerC/SfV_Orf40"/>
</dbReference>
<dbReference type="SUPFAM" id="SSF46785">
    <property type="entry name" value="Winged helix' DNA-binding domain"/>
    <property type="match status" value="1"/>
</dbReference>
<dbReference type="InterPro" id="IPR036390">
    <property type="entry name" value="WH_DNA-bd_sf"/>
</dbReference>
<gene>
    <name evidence="1" type="ORF">NYP84_09760</name>
</gene>
<dbReference type="Proteomes" id="UP001058553">
    <property type="component" value="Chromosome"/>
</dbReference>
<dbReference type="EMBL" id="CP103445">
    <property type="protein sequence ID" value="UWS31965.1"/>
    <property type="molecule type" value="Genomic_DNA"/>
</dbReference>
<keyword evidence="2" id="KW-1185">Reference proteome</keyword>
<name>A0ABY5X3K7_ERWPY</name>
<proteinExistence type="predicted"/>
<organism evidence="1 2">
    <name type="scientific">Erwinia pyrifoliae</name>
    <dbReference type="NCBI Taxonomy" id="79967"/>
    <lineage>
        <taxon>Bacteria</taxon>
        <taxon>Pseudomonadati</taxon>
        <taxon>Pseudomonadota</taxon>
        <taxon>Gammaproteobacteria</taxon>
        <taxon>Enterobacterales</taxon>
        <taxon>Erwiniaceae</taxon>
        <taxon>Erwinia</taxon>
    </lineage>
</organism>
<reference evidence="1" key="1">
    <citation type="submission" date="2022-07" db="EMBL/GenBank/DDBJ databases">
        <title>Genetic diversity of Erwinia pyrifoliae.</title>
        <authorList>
            <person name="Park D.S."/>
            <person name="Ham H."/>
        </authorList>
    </citation>
    <scope>NUCLEOTIDE SEQUENCE</scope>
    <source>
        <strain evidence="1">CP201486</strain>
    </source>
</reference>
<protein>
    <submittedName>
        <fullName evidence="1">PerC family transcriptional regulator</fullName>
    </submittedName>
</protein>